<organism evidence="15 16">
    <name type="scientific">Anaeromyxobacter paludicola</name>
    <dbReference type="NCBI Taxonomy" id="2918171"/>
    <lineage>
        <taxon>Bacteria</taxon>
        <taxon>Pseudomonadati</taxon>
        <taxon>Myxococcota</taxon>
        <taxon>Myxococcia</taxon>
        <taxon>Myxococcales</taxon>
        <taxon>Cystobacterineae</taxon>
        <taxon>Anaeromyxobacteraceae</taxon>
        <taxon>Anaeromyxobacter</taxon>
    </lineage>
</organism>
<evidence type="ECO:0000256" key="4">
    <source>
        <dbReference type="ARBA" id="ARBA00022475"/>
    </source>
</evidence>
<evidence type="ECO:0000256" key="10">
    <source>
        <dbReference type="ARBA" id="ARBA00023004"/>
    </source>
</evidence>
<evidence type="ECO:0000256" key="3">
    <source>
        <dbReference type="ARBA" id="ARBA00022448"/>
    </source>
</evidence>
<dbReference type="InterPro" id="IPR009056">
    <property type="entry name" value="Cyt_c-like_dom"/>
</dbReference>
<evidence type="ECO:0000256" key="9">
    <source>
        <dbReference type="ARBA" id="ARBA00022989"/>
    </source>
</evidence>
<keyword evidence="10 12" id="KW-0408">Iron</keyword>
<comment type="subcellular location">
    <subcellularLocation>
        <location evidence="1">Cell membrane</location>
        <topology evidence="1">Multi-pass membrane protein</topology>
    </subcellularLocation>
</comment>
<evidence type="ECO:0000256" key="2">
    <source>
        <dbReference type="ARBA" id="ARBA00009819"/>
    </source>
</evidence>
<proteinExistence type="inferred from homology"/>
<dbReference type="Proteomes" id="UP001162734">
    <property type="component" value="Chromosome"/>
</dbReference>
<feature type="transmembrane region" description="Helical" evidence="13">
    <location>
        <begin position="60"/>
        <end position="82"/>
    </location>
</feature>
<dbReference type="SUPFAM" id="SSF46626">
    <property type="entry name" value="Cytochrome c"/>
    <property type="match status" value="2"/>
</dbReference>
<evidence type="ECO:0000313" key="15">
    <source>
        <dbReference type="EMBL" id="BDG09195.1"/>
    </source>
</evidence>
<keyword evidence="4" id="KW-1003">Cell membrane</keyword>
<feature type="transmembrane region" description="Helical" evidence="13">
    <location>
        <begin position="257"/>
        <end position="277"/>
    </location>
</feature>
<dbReference type="PROSITE" id="PS51007">
    <property type="entry name" value="CYTC"/>
    <property type="match status" value="2"/>
</dbReference>
<dbReference type="Pfam" id="PF01654">
    <property type="entry name" value="Cyt_bd_oxida_I"/>
    <property type="match status" value="1"/>
</dbReference>
<dbReference type="RefSeq" id="WP_248340933.1">
    <property type="nucleotide sequence ID" value="NZ_AP025592.1"/>
</dbReference>
<evidence type="ECO:0000256" key="5">
    <source>
        <dbReference type="ARBA" id="ARBA00022617"/>
    </source>
</evidence>
<dbReference type="InterPro" id="IPR036909">
    <property type="entry name" value="Cyt_c-like_dom_sf"/>
</dbReference>
<keyword evidence="11 13" id="KW-0472">Membrane</keyword>
<evidence type="ECO:0000256" key="7">
    <source>
        <dbReference type="ARBA" id="ARBA00022723"/>
    </source>
</evidence>
<evidence type="ECO:0000256" key="12">
    <source>
        <dbReference type="PROSITE-ProRule" id="PRU00433"/>
    </source>
</evidence>
<evidence type="ECO:0000256" key="1">
    <source>
        <dbReference type="ARBA" id="ARBA00004651"/>
    </source>
</evidence>
<feature type="transmembrane region" description="Helical" evidence="13">
    <location>
        <begin position="94"/>
        <end position="119"/>
    </location>
</feature>
<feature type="domain" description="Cytochrome c" evidence="14">
    <location>
        <begin position="359"/>
        <end position="431"/>
    </location>
</feature>
<accession>A0ABM7XBG6</accession>
<evidence type="ECO:0000256" key="8">
    <source>
        <dbReference type="ARBA" id="ARBA00022982"/>
    </source>
</evidence>
<keyword evidence="16" id="KW-1185">Reference proteome</keyword>
<sequence>MNYPVWQLEMGGGLLIALVAVTHVFVSHFAVGGGLFLVMAERRAYRTQDAGLLDWLRRHARFFALLTLVFGAVSGVGIWFTIGLVHPAATSALIHVFVWGWAIEWVFFFVEIAAAVIYASTWDRLDRRTHLAVGWIYFVAAFMSLVVINGILAFMFTPGAWLDPATRSFWTGFFNPTYFPQLLVRTLAAVAFAGLYVFATAWRAPLAERPKLARYAALWALPATLAGPLAAVLYLQAAPGAKDLVFGTAIPGATHSFRMVIGCAVLYGLLLAAVALLARRRPGIVSLPTGVALLVLGYGSIAGAEFVRESIRKPYVIGNPQAGYLYVNGLTPADTARAQASGLLAEARWVKGKDGAPLAGAERGAEVFRVACRGCHSLAGYRPIRKYVDGKPVAAIATMVGRLDKLRGRMPPFPGAADEAHDLALYLGGLDGELEPQEPAPGGAKVADAKALLQDKCLACHDLDGKGSNPLRPKVKGWSAAVAYEKLGKLSQLNAGMMGMDVTDEAERKTLAGYLATLATEN</sequence>
<comment type="similarity">
    <text evidence="2">Belongs to the cytochrome ubiquinol oxidase subunit 1 family.</text>
</comment>
<dbReference type="Gene3D" id="1.10.760.10">
    <property type="entry name" value="Cytochrome c-like domain"/>
    <property type="match status" value="1"/>
</dbReference>
<dbReference type="Pfam" id="PF13442">
    <property type="entry name" value="Cytochrome_CBB3"/>
    <property type="match status" value="2"/>
</dbReference>
<feature type="transmembrane region" description="Helical" evidence="13">
    <location>
        <begin position="131"/>
        <end position="162"/>
    </location>
</feature>
<keyword evidence="3" id="KW-0813">Transport</keyword>
<keyword evidence="6 13" id="KW-0812">Transmembrane</keyword>
<dbReference type="PANTHER" id="PTHR30365">
    <property type="entry name" value="CYTOCHROME D UBIQUINOL OXIDASE"/>
    <property type="match status" value="1"/>
</dbReference>
<gene>
    <name evidence="15" type="ORF">AMPC_23080</name>
</gene>
<evidence type="ECO:0000259" key="14">
    <source>
        <dbReference type="PROSITE" id="PS51007"/>
    </source>
</evidence>
<evidence type="ECO:0000313" key="16">
    <source>
        <dbReference type="Proteomes" id="UP001162734"/>
    </source>
</evidence>
<feature type="transmembrane region" description="Helical" evidence="13">
    <location>
        <begin position="12"/>
        <end position="39"/>
    </location>
</feature>
<dbReference type="InterPro" id="IPR002585">
    <property type="entry name" value="Cyt-d_ubiquinol_oxidase_su_1"/>
</dbReference>
<evidence type="ECO:0000256" key="6">
    <source>
        <dbReference type="ARBA" id="ARBA00022692"/>
    </source>
</evidence>
<keyword evidence="5 12" id="KW-0349">Heme</keyword>
<feature type="transmembrane region" description="Helical" evidence="13">
    <location>
        <begin position="284"/>
        <end position="304"/>
    </location>
</feature>
<feature type="domain" description="Cytochrome c" evidence="14">
    <location>
        <begin position="444"/>
        <end position="519"/>
    </location>
</feature>
<feature type="transmembrane region" description="Helical" evidence="13">
    <location>
        <begin position="216"/>
        <end position="237"/>
    </location>
</feature>
<evidence type="ECO:0000256" key="13">
    <source>
        <dbReference type="SAM" id="Phobius"/>
    </source>
</evidence>
<dbReference type="PANTHER" id="PTHR30365:SF14">
    <property type="entry name" value="CYTOCHROME BD MENAQUINOL OXIDASE SUBUNIT I-RELATED"/>
    <property type="match status" value="1"/>
</dbReference>
<reference evidence="16" key="1">
    <citation type="journal article" date="2022" name="Int. J. Syst. Evol. Microbiol.">
        <title>Anaeromyxobacter oryzae sp. nov., Anaeromyxobacter diazotrophicus sp. nov. and Anaeromyxobacter paludicola sp. nov., isolated from paddy soils.</title>
        <authorList>
            <person name="Itoh H."/>
            <person name="Xu Z."/>
            <person name="Mise K."/>
            <person name="Masuda Y."/>
            <person name="Ushijima N."/>
            <person name="Hayakawa C."/>
            <person name="Shiratori Y."/>
            <person name="Senoo K."/>
        </authorList>
    </citation>
    <scope>NUCLEOTIDE SEQUENCE [LARGE SCALE GENOMIC DNA]</scope>
    <source>
        <strain evidence="16">Red630</strain>
    </source>
</reference>
<name>A0ABM7XBG6_9BACT</name>
<protein>
    <submittedName>
        <fullName evidence="15">Cytochrome c</fullName>
    </submittedName>
</protein>
<keyword evidence="9 13" id="KW-1133">Transmembrane helix</keyword>
<feature type="transmembrane region" description="Helical" evidence="13">
    <location>
        <begin position="182"/>
        <end position="204"/>
    </location>
</feature>
<keyword evidence="7 12" id="KW-0479">Metal-binding</keyword>
<dbReference type="EMBL" id="AP025592">
    <property type="protein sequence ID" value="BDG09195.1"/>
    <property type="molecule type" value="Genomic_DNA"/>
</dbReference>
<evidence type="ECO:0000256" key="11">
    <source>
        <dbReference type="ARBA" id="ARBA00023136"/>
    </source>
</evidence>
<keyword evidence="8" id="KW-0249">Electron transport</keyword>